<dbReference type="InterPro" id="IPR047650">
    <property type="entry name" value="Transpos_IS110"/>
</dbReference>
<organism evidence="3 4">
    <name type="scientific">Mycobacterium heckeshornense</name>
    <dbReference type="NCBI Taxonomy" id="110505"/>
    <lineage>
        <taxon>Bacteria</taxon>
        <taxon>Bacillati</taxon>
        <taxon>Actinomycetota</taxon>
        <taxon>Actinomycetes</taxon>
        <taxon>Mycobacteriales</taxon>
        <taxon>Mycobacteriaceae</taxon>
        <taxon>Mycobacterium</taxon>
    </lineage>
</organism>
<feature type="domain" description="Transposase IS110-like N-terminal" evidence="1">
    <location>
        <begin position="17"/>
        <end position="171"/>
    </location>
</feature>
<dbReference type="PANTHER" id="PTHR33055">
    <property type="entry name" value="TRANSPOSASE FOR INSERTION SEQUENCE ELEMENT IS1111A"/>
    <property type="match status" value="1"/>
</dbReference>
<dbReference type="PANTHER" id="PTHR33055:SF3">
    <property type="entry name" value="PUTATIVE TRANSPOSASE FOR IS117-RELATED"/>
    <property type="match status" value="1"/>
</dbReference>
<dbReference type="GO" id="GO:0004803">
    <property type="term" value="F:transposase activity"/>
    <property type="evidence" value="ECO:0007669"/>
    <property type="project" value="InterPro"/>
</dbReference>
<dbReference type="NCBIfam" id="NF033542">
    <property type="entry name" value="transpos_IS110"/>
    <property type="match status" value="1"/>
</dbReference>
<proteinExistence type="predicted"/>
<dbReference type="InterPro" id="IPR002525">
    <property type="entry name" value="Transp_IS110-like_N"/>
</dbReference>
<feature type="domain" description="Transposase IS116/IS110/IS902 C-terminal" evidence="2">
    <location>
        <begin position="280"/>
        <end position="363"/>
    </location>
</feature>
<gene>
    <name evidence="3" type="ORF">MHEC_26470</name>
</gene>
<keyword evidence="4" id="KW-1185">Reference proteome</keyword>
<evidence type="ECO:0000259" key="1">
    <source>
        <dbReference type="Pfam" id="PF01548"/>
    </source>
</evidence>
<evidence type="ECO:0000313" key="3">
    <source>
        <dbReference type="EMBL" id="BCO36214.1"/>
    </source>
</evidence>
<reference evidence="3 4" key="1">
    <citation type="submission" date="2020-12" db="EMBL/GenBank/DDBJ databases">
        <title>Complete genome sequence of Mycobacterium heckeshornense JCM 15655T, closely related to a pathogenic non-tuberculous mycobacterial species Mycobacterium xenopi.</title>
        <authorList>
            <person name="Yoshida M."/>
            <person name="Fukano H."/>
            <person name="Asakura T."/>
            <person name="Suzuki M."/>
            <person name="Hoshino Y."/>
        </authorList>
    </citation>
    <scope>NUCLEOTIDE SEQUENCE [LARGE SCALE GENOMIC DNA]</scope>
    <source>
        <strain evidence="3 4">JCM 15655</strain>
    </source>
</reference>
<accession>A0A7R7GUC7</accession>
<name>A0A7R7GUC7_9MYCO</name>
<dbReference type="EMBL" id="AP024237">
    <property type="protein sequence ID" value="BCO36214.1"/>
    <property type="molecule type" value="Genomic_DNA"/>
</dbReference>
<dbReference type="Pfam" id="PF02371">
    <property type="entry name" value="Transposase_20"/>
    <property type="match status" value="1"/>
</dbReference>
<dbReference type="RefSeq" id="WP_201399520.1">
    <property type="nucleotide sequence ID" value="NZ_AP024237.1"/>
</dbReference>
<dbReference type="AlphaFoldDB" id="A0A7R7GUC7"/>
<dbReference type="InterPro" id="IPR003346">
    <property type="entry name" value="Transposase_20"/>
</dbReference>
<evidence type="ECO:0000313" key="4">
    <source>
        <dbReference type="Proteomes" id="UP000595446"/>
    </source>
</evidence>
<sequence length="409" mass="45719">MTPSSSSSATRNNSFWCGIDWGGRFHHLCVLDGTGQQLLSRKVAHTVDGLAVLVGLIASFTGAVRIAIERAEGLLVEYLQHHCDAEIYCVSPKISARARERYRMAAAKSDEFDAYVLADTLRHQYAQWRPLAVPSPLLAELTAVSRDRQRILDMQVDTENRLRSILDAYHPCPLHLFSALDRDITLSFIRSYPTPVQAGRITAARMGAFTSRHGYSGRHKPETLVARMQPHLLSASDGTVAGKALAAKAFTEQLALLNTHLRAHDKRLGELLEAHPDTPIFTSFPGIGPVTAAVLISEMGEERSRFPSAPSLLAETGLAPVTKVSGRTRQVRFRYAANRRMRHAIDWWMFVAVREDLWSADIYQHARAAGQPHHRALRGLGARWCRILWRCWHDHNPYDPAIHHRATAA</sequence>
<dbReference type="Proteomes" id="UP000595446">
    <property type="component" value="Chromosome"/>
</dbReference>
<evidence type="ECO:0000259" key="2">
    <source>
        <dbReference type="Pfam" id="PF02371"/>
    </source>
</evidence>
<dbReference type="GO" id="GO:0003677">
    <property type="term" value="F:DNA binding"/>
    <property type="evidence" value="ECO:0007669"/>
    <property type="project" value="InterPro"/>
</dbReference>
<dbReference type="Pfam" id="PF01548">
    <property type="entry name" value="DEDD_Tnp_IS110"/>
    <property type="match status" value="1"/>
</dbReference>
<protein>
    <submittedName>
        <fullName evidence="3">IS110 family transposase</fullName>
    </submittedName>
</protein>
<dbReference type="GO" id="GO:0006313">
    <property type="term" value="P:DNA transposition"/>
    <property type="evidence" value="ECO:0007669"/>
    <property type="project" value="InterPro"/>
</dbReference>